<dbReference type="Proteomes" id="UP000190367">
    <property type="component" value="Unassembled WGS sequence"/>
</dbReference>
<dbReference type="OrthoDB" id="1340494at2"/>
<keyword evidence="1" id="KW-1133">Transmembrane helix</keyword>
<keyword evidence="1" id="KW-0812">Transmembrane</keyword>
<evidence type="ECO:0000256" key="1">
    <source>
        <dbReference type="SAM" id="Phobius"/>
    </source>
</evidence>
<protein>
    <submittedName>
        <fullName evidence="2">Uncharacterized protein</fullName>
    </submittedName>
</protein>
<dbReference type="AlphaFoldDB" id="A0A1T4PYD9"/>
<sequence>MATLYGDYQQLIMQAYEQKREDNTLPHGLMHLTPANLKEECIKKCTLGISKRDEKAIRDFCGDLDKSKTCKRILEICSTDKFRPLVNYLKGKSENPEVKNIELLAWLIDFPGRPWEIGKVISVEDQPAKDPVIPEIPENPESPATPVRLEDAIQVEDAKDRGNTGTKPLEISAFRATPRKSAKTLVTAIMLSLVAGTGGMWWWMQPPASGECMYWQEDHYEPVACNQKIPNAVIIPRDTLRLKHFRKITRPDTITYQALGKVWYSKIKGEIEYFTLPGEHPVVFGYQLRPLTTYMLETRILPKN</sequence>
<gene>
    <name evidence="2" type="ORF">SAMN04488128_10240</name>
</gene>
<proteinExistence type="predicted"/>
<evidence type="ECO:0000313" key="3">
    <source>
        <dbReference type="Proteomes" id="UP000190367"/>
    </source>
</evidence>
<accession>A0A1T4PYD9</accession>
<evidence type="ECO:0000313" key="2">
    <source>
        <dbReference type="EMBL" id="SJZ95988.1"/>
    </source>
</evidence>
<reference evidence="3" key="1">
    <citation type="submission" date="2017-02" db="EMBL/GenBank/DDBJ databases">
        <authorList>
            <person name="Varghese N."/>
            <person name="Submissions S."/>
        </authorList>
    </citation>
    <scope>NUCLEOTIDE SEQUENCE [LARGE SCALE GENOMIC DNA]</scope>
    <source>
        <strain evidence="3">DSM 22224</strain>
    </source>
</reference>
<dbReference type="RefSeq" id="WP_078668641.1">
    <property type="nucleotide sequence ID" value="NZ_FUWZ01000002.1"/>
</dbReference>
<organism evidence="2 3">
    <name type="scientific">Chitinophaga eiseniae</name>
    <dbReference type="NCBI Taxonomy" id="634771"/>
    <lineage>
        <taxon>Bacteria</taxon>
        <taxon>Pseudomonadati</taxon>
        <taxon>Bacteroidota</taxon>
        <taxon>Chitinophagia</taxon>
        <taxon>Chitinophagales</taxon>
        <taxon>Chitinophagaceae</taxon>
        <taxon>Chitinophaga</taxon>
    </lineage>
</organism>
<keyword evidence="3" id="KW-1185">Reference proteome</keyword>
<dbReference type="EMBL" id="FUWZ01000002">
    <property type="protein sequence ID" value="SJZ95988.1"/>
    <property type="molecule type" value="Genomic_DNA"/>
</dbReference>
<dbReference type="STRING" id="634771.SAMN04488128_10240"/>
<feature type="transmembrane region" description="Helical" evidence="1">
    <location>
        <begin position="185"/>
        <end position="204"/>
    </location>
</feature>
<name>A0A1T4PYD9_9BACT</name>
<keyword evidence="1" id="KW-0472">Membrane</keyword>